<name>A0A1F6WX11_9BACT</name>
<keyword evidence="5 9" id="KW-0521">NADP</keyword>
<protein>
    <recommendedName>
        <fullName evidence="9">Bifunctional protein FolD</fullName>
    </recommendedName>
    <domain>
        <recommendedName>
            <fullName evidence="9">Methylenetetrahydrofolate dehydrogenase</fullName>
            <ecNumber evidence="9">1.5.1.5</ecNumber>
        </recommendedName>
    </domain>
    <domain>
        <recommendedName>
            <fullName evidence="9">Methenyltetrahydrofolate cyclohydrolase</fullName>
            <ecNumber evidence="9">3.5.4.9</ecNumber>
        </recommendedName>
    </domain>
</protein>
<gene>
    <name evidence="9" type="primary">folD</name>
    <name evidence="12" type="ORF">A3A05_01905</name>
</gene>
<comment type="pathway">
    <text evidence="1 9">One-carbon metabolism; tetrahydrofolate interconversion.</text>
</comment>
<dbReference type="HAMAP" id="MF_01576">
    <property type="entry name" value="THF_DHG_CYH"/>
    <property type="match status" value="1"/>
</dbReference>
<evidence type="ECO:0000259" key="11">
    <source>
        <dbReference type="Pfam" id="PF02882"/>
    </source>
</evidence>
<dbReference type="InterPro" id="IPR020631">
    <property type="entry name" value="THF_DH/CycHdrlase_NAD-bd_dom"/>
</dbReference>
<keyword evidence="2 9" id="KW-0554">One-carbon metabolism</keyword>
<dbReference type="PANTHER" id="PTHR48099:SF5">
    <property type="entry name" value="C-1-TETRAHYDROFOLATE SYNTHASE, CYTOPLASMIC"/>
    <property type="match status" value="1"/>
</dbReference>
<comment type="catalytic activity">
    <reaction evidence="9">
        <text>(6R)-5,10-methylene-5,6,7,8-tetrahydrofolate + NADP(+) = (6R)-5,10-methenyltetrahydrofolate + NADPH</text>
        <dbReference type="Rhea" id="RHEA:22812"/>
        <dbReference type="ChEBI" id="CHEBI:15636"/>
        <dbReference type="ChEBI" id="CHEBI:57455"/>
        <dbReference type="ChEBI" id="CHEBI:57783"/>
        <dbReference type="ChEBI" id="CHEBI:58349"/>
        <dbReference type="EC" id="1.5.1.5"/>
    </reaction>
</comment>
<feature type="binding site" evidence="9">
    <location>
        <position position="226"/>
    </location>
    <ligand>
        <name>NADP(+)</name>
        <dbReference type="ChEBI" id="CHEBI:58349"/>
    </ligand>
</feature>
<feature type="domain" description="Tetrahydrofolate dehydrogenase/cyclohydrolase catalytic" evidence="10">
    <location>
        <begin position="4"/>
        <end position="115"/>
    </location>
</feature>
<dbReference type="PRINTS" id="PR00085">
    <property type="entry name" value="THFDHDRGNASE"/>
</dbReference>
<comment type="subunit">
    <text evidence="9">Homodimer.</text>
</comment>
<dbReference type="GO" id="GO:0009086">
    <property type="term" value="P:methionine biosynthetic process"/>
    <property type="evidence" value="ECO:0007669"/>
    <property type="project" value="UniProtKB-KW"/>
</dbReference>
<dbReference type="Pfam" id="PF02882">
    <property type="entry name" value="THF_DHG_CYH_C"/>
    <property type="match status" value="1"/>
</dbReference>
<organism evidence="12 13">
    <name type="scientific">Candidatus Nomurabacteria bacterium RIFCSPLOWO2_01_FULL_41_12</name>
    <dbReference type="NCBI Taxonomy" id="1801774"/>
    <lineage>
        <taxon>Bacteria</taxon>
        <taxon>Candidatus Nomuraibacteriota</taxon>
    </lineage>
</organism>
<evidence type="ECO:0000256" key="8">
    <source>
        <dbReference type="ARBA" id="ARBA00023268"/>
    </source>
</evidence>
<dbReference type="Proteomes" id="UP000176187">
    <property type="component" value="Unassembled WGS sequence"/>
</dbReference>
<evidence type="ECO:0000256" key="9">
    <source>
        <dbReference type="HAMAP-Rule" id="MF_01576"/>
    </source>
</evidence>
<dbReference type="InterPro" id="IPR020630">
    <property type="entry name" value="THF_DH/CycHdrlase_cat_dom"/>
</dbReference>
<dbReference type="SUPFAM" id="SSF51735">
    <property type="entry name" value="NAD(P)-binding Rossmann-fold domains"/>
    <property type="match status" value="1"/>
</dbReference>
<reference evidence="12 13" key="1">
    <citation type="journal article" date="2016" name="Nat. Commun.">
        <title>Thousands of microbial genomes shed light on interconnected biogeochemical processes in an aquifer system.</title>
        <authorList>
            <person name="Anantharaman K."/>
            <person name="Brown C.T."/>
            <person name="Hug L.A."/>
            <person name="Sharon I."/>
            <person name="Castelle C.J."/>
            <person name="Probst A.J."/>
            <person name="Thomas B.C."/>
            <person name="Singh A."/>
            <person name="Wilkins M.J."/>
            <person name="Karaoz U."/>
            <person name="Brodie E.L."/>
            <person name="Williams K.H."/>
            <person name="Hubbard S.S."/>
            <person name="Banfield J.F."/>
        </authorList>
    </citation>
    <scope>NUCLEOTIDE SEQUENCE [LARGE SCALE GENOMIC DNA]</scope>
</reference>
<comment type="caution">
    <text evidence="12">The sequence shown here is derived from an EMBL/GenBank/DDBJ whole genome shotgun (WGS) entry which is preliminary data.</text>
</comment>
<dbReference type="GO" id="GO:0006164">
    <property type="term" value="P:purine nucleotide biosynthetic process"/>
    <property type="evidence" value="ECO:0007669"/>
    <property type="project" value="UniProtKB-KW"/>
</dbReference>
<dbReference type="Pfam" id="PF00763">
    <property type="entry name" value="THF_DHG_CYH"/>
    <property type="match status" value="1"/>
</dbReference>
<dbReference type="AlphaFoldDB" id="A0A1F6WX11"/>
<dbReference type="GO" id="GO:0000105">
    <property type="term" value="P:L-histidine biosynthetic process"/>
    <property type="evidence" value="ECO:0007669"/>
    <property type="project" value="UniProtKB-KW"/>
</dbReference>
<feature type="binding site" evidence="9">
    <location>
        <begin position="160"/>
        <end position="162"/>
    </location>
    <ligand>
        <name>NADP(+)</name>
        <dbReference type="ChEBI" id="CHEBI:58349"/>
    </ligand>
</feature>
<dbReference type="GO" id="GO:0004477">
    <property type="term" value="F:methenyltetrahydrofolate cyclohydrolase activity"/>
    <property type="evidence" value="ECO:0007669"/>
    <property type="project" value="UniProtKB-UniRule"/>
</dbReference>
<dbReference type="EC" id="1.5.1.5" evidence="9"/>
<evidence type="ECO:0000259" key="10">
    <source>
        <dbReference type="Pfam" id="PF00763"/>
    </source>
</evidence>
<dbReference type="Gene3D" id="3.40.50.10860">
    <property type="entry name" value="Leucine Dehydrogenase, chain A, domain 1"/>
    <property type="match status" value="1"/>
</dbReference>
<feature type="domain" description="Tetrahydrofolate dehydrogenase/cyclohydrolase NAD(P)-binding" evidence="11">
    <location>
        <begin position="136"/>
        <end position="283"/>
    </location>
</feature>
<dbReference type="EC" id="3.5.4.9" evidence="9"/>
<evidence type="ECO:0000256" key="5">
    <source>
        <dbReference type="ARBA" id="ARBA00022857"/>
    </source>
</evidence>
<dbReference type="GO" id="GO:0005829">
    <property type="term" value="C:cytosol"/>
    <property type="evidence" value="ECO:0007669"/>
    <property type="project" value="TreeGrafter"/>
</dbReference>
<evidence type="ECO:0000256" key="6">
    <source>
        <dbReference type="ARBA" id="ARBA00023002"/>
    </source>
</evidence>
<comment type="function">
    <text evidence="9">Catalyzes the oxidation of 5,10-methylenetetrahydrofolate to 5,10-methenyltetrahydrofolate and then the hydrolysis of 5,10-methenyltetrahydrofolate to 10-formyltetrahydrofolate.</text>
</comment>
<dbReference type="EMBL" id="MFUY01000007">
    <property type="protein sequence ID" value="OGI86403.1"/>
    <property type="molecule type" value="Genomic_DNA"/>
</dbReference>
<keyword evidence="8 9" id="KW-0511">Multifunctional enzyme</keyword>
<dbReference type="InterPro" id="IPR036291">
    <property type="entry name" value="NAD(P)-bd_dom_sf"/>
</dbReference>
<dbReference type="GO" id="GO:0004488">
    <property type="term" value="F:methylenetetrahydrofolate dehydrogenase (NADP+) activity"/>
    <property type="evidence" value="ECO:0007669"/>
    <property type="project" value="UniProtKB-UniRule"/>
</dbReference>
<dbReference type="PANTHER" id="PTHR48099">
    <property type="entry name" value="C-1-TETRAHYDROFOLATE SYNTHASE, CYTOPLASMIC-RELATED"/>
    <property type="match status" value="1"/>
</dbReference>
<keyword evidence="4 9" id="KW-0378">Hydrolase</keyword>
<proteinExistence type="inferred from homology"/>
<evidence type="ECO:0000256" key="2">
    <source>
        <dbReference type="ARBA" id="ARBA00022563"/>
    </source>
</evidence>
<evidence type="ECO:0000313" key="13">
    <source>
        <dbReference type="Proteomes" id="UP000176187"/>
    </source>
</evidence>
<keyword evidence="7 9" id="KW-0486">Methionine biosynthesis</keyword>
<evidence type="ECO:0000256" key="1">
    <source>
        <dbReference type="ARBA" id="ARBA00004777"/>
    </source>
</evidence>
<accession>A0A1F6WX11</accession>
<dbReference type="GO" id="GO:0035999">
    <property type="term" value="P:tetrahydrofolate interconversion"/>
    <property type="evidence" value="ECO:0007669"/>
    <property type="project" value="UniProtKB-UniRule"/>
</dbReference>
<evidence type="ECO:0000313" key="12">
    <source>
        <dbReference type="EMBL" id="OGI86403.1"/>
    </source>
</evidence>
<keyword evidence="9" id="KW-0028">Amino-acid biosynthesis</keyword>
<dbReference type="STRING" id="1801774.A3A05_01905"/>
<dbReference type="Gene3D" id="3.40.50.720">
    <property type="entry name" value="NAD(P)-binding Rossmann-like Domain"/>
    <property type="match status" value="1"/>
</dbReference>
<comment type="similarity">
    <text evidence="9">Belongs to the tetrahydrofolate dehydrogenase/cyclohydrolase family.</text>
</comment>
<evidence type="ECO:0000256" key="7">
    <source>
        <dbReference type="ARBA" id="ARBA00023167"/>
    </source>
</evidence>
<dbReference type="UniPathway" id="UPA00193"/>
<comment type="catalytic activity">
    <reaction evidence="9">
        <text>(6R)-5,10-methenyltetrahydrofolate + H2O = (6R)-10-formyltetrahydrofolate + H(+)</text>
        <dbReference type="Rhea" id="RHEA:23700"/>
        <dbReference type="ChEBI" id="CHEBI:15377"/>
        <dbReference type="ChEBI" id="CHEBI:15378"/>
        <dbReference type="ChEBI" id="CHEBI:57455"/>
        <dbReference type="ChEBI" id="CHEBI:195366"/>
        <dbReference type="EC" id="3.5.4.9"/>
    </reaction>
</comment>
<keyword evidence="3 9" id="KW-0658">Purine biosynthesis</keyword>
<dbReference type="SUPFAM" id="SSF53223">
    <property type="entry name" value="Aminoacid dehydrogenase-like, N-terminal domain"/>
    <property type="match status" value="1"/>
</dbReference>
<dbReference type="InterPro" id="IPR000672">
    <property type="entry name" value="THF_DH/CycHdrlase"/>
</dbReference>
<sequence length="286" mass="30500">MQIIDGKKLSREILDKVKSEVSLLPFTPVFCDVLVGEDPASVQYVKMKAKTAEMVGMKFHNASFPSAITIVDLIKEIKVLNKVKNMCGIIVQLPLPEHIDRQLVLDSIDSNLDVDCLGMAASAKFYNNENVVGFPTALACMAILDSLELNFKNKKVVVLGQGLLVGKPVSALLRFRGLEPVVITSKTENKDMLIKAADIIISGIGKGKYITGSMIKTGTILIDAGTSESNGGPPSGQGRASIVGDVDLESVKDVALYVSPVPGGVGPVTVAMLLNNVLQVAKNLRP</sequence>
<keyword evidence="9" id="KW-0368">Histidine biosynthesis</keyword>
<keyword evidence="6 9" id="KW-0560">Oxidoreductase</keyword>
<evidence type="ECO:0000256" key="4">
    <source>
        <dbReference type="ARBA" id="ARBA00022801"/>
    </source>
</evidence>
<evidence type="ECO:0000256" key="3">
    <source>
        <dbReference type="ARBA" id="ARBA00022755"/>
    </source>
</evidence>
<dbReference type="InterPro" id="IPR046346">
    <property type="entry name" value="Aminoacid_DH-like_N_sf"/>
</dbReference>
<comment type="caution">
    <text evidence="9">Lacks conserved residue(s) required for the propagation of feature annotation.</text>
</comment>